<feature type="compositionally biased region" description="Polar residues" evidence="1">
    <location>
        <begin position="151"/>
        <end position="162"/>
    </location>
</feature>
<keyword evidence="3" id="KW-1185">Reference proteome</keyword>
<dbReference type="AlphaFoldDB" id="A0A9N7W3M7"/>
<feature type="region of interest" description="Disordered" evidence="1">
    <location>
        <begin position="111"/>
        <end position="162"/>
    </location>
</feature>
<comment type="caution">
    <text evidence="2">The sequence shown here is derived from an EMBL/GenBank/DDBJ whole genome shotgun (WGS) entry which is preliminary data.</text>
</comment>
<dbReference type="EMBL" id="CADEAL010004491">
    <property type="protein sequence ID" value="CAB1460730.1"/>
    <property type="molecule type" value="Genomic_DNA"/>
</dbReference>
<evidence type="ECO:0000313" key="3">
    <source>
        <dbReference type="Proteomes" id="UP001153269"/>
    </source>
</evidence>
<evidence type="ECO:0000256" key="1">
    <source>
        <dbReference type="SAM" id="MobiDB-lite"/>
    </source>
</evidence>
<organism evidence="2 3">
    <name type="scientific">Pleuronectes platessa</name>
    <name type="common">European plaice</name>
    <dbReference type="NCBI Taxonomy" id="8262"/>
    <lineage>
        <taxon>Eukaryota</taxon>
        <taxon>Metazoa</taxon>
        <taxon>Chordata</taxon>
        <taxon>Craniata</taxon>
        <taxon>Vertebrata</taxon>
        <taxon>Euteleostomi</taxon>
        <taxon>Actinopterygii</taxon>
        <taxon>Neopterygii</taxon>
        <taxon>Teleostei</taxon>
        <taxon>Neoteleostei</taxon>
        <taxon>Acanthomorphata</taxon>
        <taxon>Carangaria</taxon>
        <taxon>Pleuronectiformes</taxon>
        <taxon>Pleuronectoidei</taxon>
        <taxon>Pleuronectidae</taxon>
        <taxon>Pleuronectes</taxon>
    </lineage>
</organism>
<dbReference type="Proteomes" id="UP001153269">
    <property type="component" value="Unassembled WGS sequence"/>
</dbReference>
<name>A0A9N7W3M7_PLEPL</name>
<proteinExistence type="predicted"/>
<protein>
    <submittedName>
        <fullName evidence="2">Uncharacterized protein</fullName>
    </submittedName>
</protein>
<sequence>MLLFWQLLSTCKAHTVSLKESCRAQAMTAKGTANSQHLVQAGAFHRITVIVLPRKCVIPAELEVIDSQWLRRAGNGEQQGSGLGSLELQKWPASFVPGGMMVTDSLVFSQGPLNPTARTPNLEPAERGSAPHLQFTELQKRGGSLDGLQMPQDTQNPAATSQ</sequence>
<gene>
    <name evidence="2" type="ORF">PLEPLA_LOCUS48602</name>
</gene>
<reference evidence="2" key="1">
    <citation type="submission" date="2020-03" db="EMBL/GenBank/DDBJ databases">
        <authorList>
            <person name="Weist P."/>
        </authorList>
    </citation>
    <scope>NUCLEOTIDE SEQUENCE</scope>
</reference>
<accession>A0A9N7W3M7</accession>
<evidence type="ECO:0000313" key="2">
    <source>
        <dbReference type="EMBL" id="CAB1460730.1"/>
    </source>
</evidence>